<dbReference type="InterPro" id="IPR036065">
    <property type="entry name" value="BolA-like_sf"/>
</dbReference>
<proteinExistence type="predicted"/>
<dbReference type="EMBL" id="JAAAIN010000975">
    <property type="protein sequence ID" value="KAG0308760.1"/>
    <property type="molecule type" value="Genomic_DNA"/>
</dbReference>
<dbReference type="GO" id="GO:0006879">
    <property type="term" value="P:intracellular iron ion homeostasis"/>
    <property type="evidence" value="ECO:0007669"/>
    <property type="project" value="InterPro"/>
</dbReference>
<name>A0A9P6R1X0_9FUNG</name>
<dbReference type="InterPro" id="IPR002634">
    <property type="entry name" value="BolA"/>
</dbReference>
<feature type="compositionally biased region" description="Polar residues" evidence="1">
    <location>
        <begin position="387"/>
        <end position="407"/>
    </location>
</feature>
<evidence type="ECO:0000313" key="3">
    <source>
        <dbReference type="Proteomes" id="UP000823405"/>
    </source>
</evidence>
<feature type="compositionally biased region" description="Low complexity" evidence="1">
    <location>
        <begin position="486"/>
        <end position="508"/>
    </location>
</feature>
<evidence type="ECO:0000313" key="2">
    <source>
        <dbReference type="EMBL" id="KAG0308760.1"/>
    </source>
</evidence>
<feature type="region of interest" description="Disordered" evidence="1">
    <location>
        <begin position="101"/>
        <end position="291"/>
    </location>
</feature>
<sequence length="891" mass="92191">MQVVAMSNHKLNSDIYSSRSLSIHRRILVKNLLTLLYEMNPMLDWFDDGSGYDVGMYEGDDSEVSSSEPLLAEDEQNGWIEQTLSAAGLSDEEDDEVIDRKYKGPVGCSDKAKMTSTTTTTTITTTTRSTPSNLTKSADGRGSVGSSTNNDNKKKIKDTAAPGSNVSQSTPSIKTGQNASNSITSPPPPTHPTQTSSSSISSVIPSFPPAPTNRAYPPKSVPAASAASPAPLARASPSPPRLTYTLSPPSSSSSASSTTSSSSNGSYTSSSSSGVRPTSGKAPLPRPKSIELPQSLNNYLSTVFDVDWSVELPTMEDSLFTSFKGSSSSPSSPGTSLPGTSYLNGSLLSSAPKRRSFSSSTSTISSSSFSTLSKHSTASSSSSLSSGDSWNKSPPFTATEINASTAATPPRGTVTSGEIMVAKSVLQPYLGDTKASLVSHAVGGTTTGSSKTLQPIRQDAQPRTPGTGPVPIKGGAVPRANDGHNTLKANTTNTNITTTTTNNNSNRTAPASTGTSPSKQTTRKTTLVPGRRSSLLHTGQMPSSSTAKKSPTSGTVVVGSNTTTPTTVTITRINTSSSGTNPASGTSPTSPPPNTSFASGYLATGNSINVPGGTFGQQQHQTGVVSPSIARRTSSLQPMERPGPAQKNPSSENVASSAGLPRPLLTKSFSSPIVIGAEGAPSTALPPSILPFIPSSGTTTTGGSVYYDSHHNHHNNNYRSNGFSAGGFPVVNSRGPPQAPRKLAAIPPVSPPTGPSDTSNFMPLTPPRSPSRSAAAASVSSYVLTPAPALSLTTSYGSSASGAPVLPPLFPVQNEGLKSSKSPTSPNNADNKDSGCGQNFEIMIVSPQFEGKSTLQKHRMVNEALKDQIALVHAFSQKSFTPAQWEALQKQ</sequence>
<organism evidence="2 3">
    <name type="scientific">Linnemannia gamsii</name>
    <dbReference type="NCBI Taxonomy" id="64522"/>
    <lineage>
        <taxon>Eukaryota</taxon>
        <taxon>Fungi</taxon>
        <taxon>Fungi incertae sedis</taxon>
        <taxon>Mucoromycota</taxon>
        <taxon>Mortierellomycotina</taxon>
        <taxon>Mortierellomycetes</taxon>
        <taxon>Mortierellales</taxon>
        <taxon>Mortierellaceae</taxon>
        <taxon>Linnemannia</taxon>
    </lineage>
</organism>
<dbReference type="GO" id="GO:0051537">
    <property type="term" value="F:2 iron, 2 sulfur cluster binding"/>
    <property type="evidence" value="ECO:0007669"/>
    <property type="project" value="InterPro"/>
</dbReference>
<dbReference type="InterPro" id="IPR045115">
    <property type="entry name" value="BOL2"/>
</dbReference>
<feature type="compositionally biased region" description="Polar residues" evidence="1">
    <location>
        <begin position="509"/>
        <end position="525"/>
    </location>
</feature>
<feature type="region of interest" description="Disordered" evidence="1">
    <location>
        <begin position="626"/>
        <end position="662"/>
    </location>
</feature>
<evidence type="ECO:0000256" key="1">
    <source>
        <dbReference type="SAM" id="MobiDB-lite"/>
    </source>
</evidence>
<dbReference type="Gene3D" id="3.30.300.90">
    <property type="entry name" value="BolA-like"/>
    <property type="match status" value="1"/>
</dbReference>
<feature type="region of interest" description="Disordered" evidence="1">
    <location>
        <begin position="735"/>
        <end position="772"/>
    </location>
</feature>
<feature type="compositionally biased region" description="Polar residues" evidence="1">
    <location>
        <begin position="162"/>
        <end position="179"/>
    </location>
</feature>
<feature type="compositionally biased region" description="Low complexity" evidence="1">
    <location>
        <begin position="542"/>
        <end position="588"/>
    </location>
</feature>
<feature type="region of interest" description="Disordered" evidence="1">
    <location>
        <begin position="351"/>
        <end position="414"/>
    </location>
</feature>
<feature type="compositionally biased region" description="Low complexity" evidence="1">
    <location>
        <begin position="192"/>
        <end position="205"/>
    </location>
</feature>
<dbReference type="Proteomes" id="UP000823405">
    <property type="component" value="Unassembled WGS sequence"/>
</dbReference>
<feature type="compositionally biased region" description="Polar residues" evidence="1">
    <location>
        <begin position="647"/>
        <end position="656"/>
    </location>
</feature>
<dbReference type="PANTHER" id="PTHR12735:SF27">
    <property type="entry name" value="BOLA-LIKE PROTEIN 2"/>
    <property type="match status" value="1"/>
</dbReference>
<feature type="compositionally biased region" description="Low complexity" evidence="1">
    <location>
        <begin position="357"/>
        <end position="386"/>
    </location>
</feature>
<dbReference type="SUPFAM" id="SSF82657">
    <property type="entry name" value="BolA-like"/>
    <property type="match status" value="1"/>
</dbReference>
<feature type="compositionally biased region" description="Low complexity" evidence="1">
    <location>
        <begin position="115"/>
        <end position="130"/>
    </location>
</feature>
<feature type="region of interest" description="Disordered" evidence="1">
    <location>
        <begin position="444"/>
        <end position="599"/>
    </location>
</feature>
<dbReference type="PANTHER" id="PTHR12735">
    <property type="entry name" value="BOLA-LIKE PROTEIN-RELATED"/>
    <property type="match status" value="1"/>
</dbReference>
<dbReference type="Pfam" id="PF01722">
    <property type="entry name" value="BolA"/>
    <property type="match status" value="1"/>
</dbReference>
<protein>
    <recommendedName>
        <fullName evidence="4">Bola-like protein</fullName>
    </recommendedName>
</protein>
<dbReference type="AlphaFoldDB" id="A0A9P6R1X0"/>
<dbReference type="GO" id="GO:0051604">
    <property type="term" value="P:protein maturation"/>
    <property type="evidence" value="ECO:0007669"/>
    <property type="project" value="InterPro"/>
</dbReference>
<dbReference type="OrthoDB" id="2445569at2759"/>
<reference evidence="2" key="1">
    <citation type="journal article" date="2020" name="Fungal Divers.">
        <title>Resolving the Mortierellaceae phylogeny through synthesis of multi-gene phylogenetics and phylogenomics.</title>
        <authorList>
            <person name="Vandepol N."/>
            <person name="Liber J."/>
            <person name="Desiro A."/>
            <person name="Na H."/>
            <person name="Kennedy M."/>
            <person name="Barry K."/>
            <person name="Grigoriev I.V."/>
            <person name="Miller A.N."/>
            <person name="O'Donnell K."/>
            <person name="Stajich J.E."/>
            <person name="Bonito G."/>
        </authorList>
    </citation>
    <scope>NUCLEOTIDE SEQUENCE</scope>
    <source>
        <strain evidence="2">NVP60</strain>
    </source>
</reference>
<accession>A0A9P6R1X0</accession>
<gene>
    <name evidence="2" type="ORF">BGZ97_013266</name>
</gene>
<dbReference type="GO" id="GO:0005829">
    <property type="term" value="C:cytosol"/>
    <property type="evidence" value="ECO:0007669"/>
    <property type="project" value="TreeGrafter"/>
</dbReference>
<evidence type="ECO:0008006" key="4">
    <source>
        <dbReference type="Google" id="ProtNLM"/>
    </source>
</evidence>
<comment type="caution">
    <text evidence="2">The sequence shown here is derived from an EMBL/GenBank/DDBJ whole genome shotgun (WGS) entry which is preliminary data.</text>
</comment>
<feature type="compositionally biased region" description="Low complexity" evidence="1">
    <location>
        <begin position="215"/>
        <end position="279"/>
    </location>
</feature>
<feature type="region of interest" description="Disordered" evidence="1">
    <location>
        <begin position="811"/>
        <end position="836"/>
    </location>
</feature>
<feature type="compositionally biased region" description="Polar residues" evidence="1">
    <location>
        <begin position="816"/>
        <end position="829"/>
    </location>
</feature>
<keyword evidence="3" id="KW-1185">Reference proteome</keyword>
<dbReference type="GO" id="GO:0005634">
    <property type="term" value="C:nucleus"/>
    <property type="evidence" value="ECO:0007669"/>
    <property type="project" value="TreeGrafter"/>
</dbReference>